<feature type="transmembrane region" description="Helical" evidence="2">
    <location>
        <begin position="529"/>
        <end position="550"/>
    </location>
</feature>
<name>X6NA50_RETFI</name>
<keyword evidence="2" id="KW-0472">Membrane</keyword>
<feature type="transmembrane region" description="Helical" evidence="2">
    <location>
        <begin position="495"/>
        <end position="517"/>
    </location>
</feature>
<feature type="transmembrane region" description="Helical" evidence="2">
    <location>
        <begin position="371"/>
        <end position="392"/>
    </location>
</feature>
<feature type="coiled-coil region" evidence="1">
    <location>
        <begin position="148"/>
        <end position="176"/>
    </location>
</feature>
<feature type="transmembrane region" description="Helical" evidence="2">
    <location>
        <begin position="328"/>
        <end position="351"/>
    </location>
</feature>
<feature type="transmembrane region" description="Helical" evidence="2">
    <location>
        <begin position="399"/>
        <end position="421"/>
    </location>
</feature>
<evidence type="ECO:0000313" key="4">
    <source>
        <dbReference type="Proteomes" id="UP000023152"/>
    </source>
</evidence>
<comment type="caution">
    <text evidence="3">The sequence shown here is derived from an EMBL/GenBank/DDBJ whole genome shotgun (WGS) entry which is preliminary data.</text>
</comment>
<gene>
    <name evidence="3" type="ORF">RFI_15008</name>
</gene>
<dbReference type="Proteomes" id="UP000023152">
    <property type="component" value="Unassembled WGS sequence"/>
</dbReference>
<keyword evidence="4" id="KW-1185">Reference proteome</keyword>
<dbReference type="EMBL" id="ASPP01010954">
    <property type="protein sequence ID" value="ETO22192.1"/>
    <property type="molecule type" value="Genomic_DNA"/>
</dbReference>
<organism evidence="3 4">
    <name type="scientific">Reticulomyxa filosa</name>
    <dbReference type="NCBI Taxonomy" id="46433"/>
    <lineage>
        <taxon>Eukaryota</taxon>
        <taxon>Sar</taxon>
        <taxon>Rhizaria</taxon>
        <taxon>Retaria</taxon>
        <taxon>Foraminifera</taxon>
        <taxon>Monothalamids</taxon>
        <taxon>Reticulomyxidae</taxon>
        <taxon>Reticulomyxa</taxon>
    </lineage>
</organism>
<feature type="transmembrane region" description="Helical" evidence="2">
    <location>
        <begin position="116"/>
        <end position="141"/>
    </location>
</feature>
<accession>X6NA50</accession>
<dbReference type="AlphaFoldDB" id="X6NA50"/>
<evidence type="ECO:0000313" key="3">
    <source>
        <dbReference type="EMBL" id="ETO22192.1"/>
    </source>
</evidence>
<evidence type="ECO:0000256" key="1">
    <source>
        <dbReference type="SAM" id="Coils"/>
    </source>
</evidence>
<keyword evidence="2" id="KW-1133">Transmembrane helix</keyword>
<feature type="transmembrane region" description="Helical" evidence="2">
    <location>
        <begin position="427"/>
        <end position="448"/>
    </location>
</feature>
<reference evidence="3 4" key="1">
    <citation type="journal article" date="2013" name="Curr. Biol.">
        <title>The Genome of the Foraminiferan Reticulomyxa filosa.</title>
        <authorList>
            <person name="Glockner G."/>
            <person name="Hulsmann N."/>
            <person name="Schleicher M."/>
            <person name="Noegel A.A."/>
            <person name="Eichinger L."/>
            <person name="Gallinger C."/>
            <person name="Pawlowski J."/>
            <person name="Sierra R."/>
            <person name="Euteneuer U."/>
            <person name="Pillet L."/>
            <person name="Moustafa A."/>
            <person name="Platzer M."/>
            <person name="Groth M."/>
            <person name="Szafranski K."/>
            <person name="Schliwa M."/>
        </authorList>
    </citation>
    <scope>NUCLEOTIDE SEQUENCE [LARGE SCALE GENOMIC DNA]</scope>
</reference>
<keyword evidence="1" id="KW-0175">Coiled coil</keyword>
<proteinExistence type="predicted"/>
<keyword evidence="2" id="KW-0812">Transmembrane</keyword>
<sequence>MKVSKNFGKAIYINNSQQYKMNYKPRKISRSIEYQIFENFGNVFFSQFLVFFFKGENMEKFGNWGGPYVSQRTLLLVSKDNNRTLQVLYSLIKLSEELQIKNEEEIVRLPPRSVQLFVWLNCGVCLFLSLLLIYIMISYMFRLKMMPIKSIDTREKKTEEKHKEKEEDEKKEEQKKVVTLVLSTNEKEEIEKQESSVLEMVKHDENAKHHHITVDQKSETQRAIIVNTSINKDILDSVFVESKEPMISRITSLRDHSYRGPLNVSNNKPSDSTAIHPCIKWTTFFVLLLFTITDVCYICSIGVHGKYNYILGIHVLWAKFKRKKTMVCWTRVLLCDVVFMVFGKNFFVYVFKTLHFDLSKKKKKKAFLSTLLFVMDTTVRLHLTFVGSLFAYSKPCIGLVAFMIVVQSFALLLALPVFVFASQQFDIVYYLIGSLDLFVSLTLLLLFVHKLLELTLSRLEIQAHPTSWLNGSLRGVEMLDASGLQMLSIMIKYTVLSFLLLVSSQVVMLTATIALSFQQLTDSYILGSQIFFLSVQLSSFVNAFCVWLFFKFAEPVYQKWCFACDRLCIGLCLFWANRRISWRVSSFAKKSRRQH</sequence>
<protein>
    <submittedName>
        <fullName evidence="3">Uncharacterized protein</fullName>
    </submittedName>
</protein>
<evidence type="ECO:0000256" key="2">
    <source>
        <dbReference type="SAM" id="Phobius"/>
    </source>
</evidence>